<evidence type="ECO:0000313" key="3">
    <source>
        <dbReference type="Proteomes" id="UP001419268"/>
    </source>
</evidence>
<evidence type="ECO:0000313" key="2">
    <source>
        <dbReference type="EMBL" id="KAK9111397.1"/>
    </source>
</evidence>
<gene>
    <name evidence="2" type="ORF">Scep_018916</name>
</gene>
<protein>
    <submittedName>
        <fullName evidence="2">Uncharacterized protein</fullName>
    </submittedName>
</protein>
<dbReference type="EMBL" id="JBBNAG010000008">
    <property type="protein sequence ID" value="KAK9111397.1"/>
    <property type="molecule type" value="Genomic_DNA"/>
</dbReference>
<evidence type="ECO:0000256" key="1">
    <source>
        <dbReference type="SAM" id="MobiDB-lite"/>
    </source>
</evidence>
<dbReference type="AlphaFoldDB" id="A0AAP0NKR3"/>
<keyword evidence="3" id="KW-1185">Reference proteome</keyword>
<accession>A0AAP0NKR3</accession>
<feature type="region of interest" description="Disordered" evidence="1">
    <location>
        <begin position="1"/>
        <end position="47"/>
    </location>
</feature>
<reference evidence="2 3" key="1">
    <citation type="submission" date="2024-01" db="EMBL/GenBank/DDBJ databases">
        <title>Genome assemblies of Stephania.</title>
        <authorList>
            <person name="Yang L."/>
        </authorList>
    </citation>
    <scope>NUCLEOTIDE SEQUENCE [LARGE SCALE GENOMIC DNA]</scope>
    <source>
        <strain evidence="2">JXDWG</strain>
        <tissue evidence="2">Leaf</tissue>
    </source>
</reference>
<feature type="compositionally biased region" description="Acidic residues" evidence="1">
    <location>
        <begin position="1"/>
        <end position="22"/>
    </location>
</feature>
<sequence>MIDEIDEQDQDREDFIDEEDKESEEKENQKEDSDSFDEQDHDQNTQEALLWLWHGILEASGAELVNSDEDKPIDTAEKNALEVENGTNNSK</sequence>
<dbReference type="Proteomes" id="UP001419268">
    <property type="component" value="Unassembled WGS sequence"/>
</dbReference>
<feature type="compositionally biased region" description="Basic and acidic residues" evidence="1">
    <location>
        <begin position="23"/>
        <end position="33"/>
    </location>
</feature>
<feature type="region of interest" description="Disordered" evidence="1">
    <location>
        <begin position="65"/>
        <end position="91"/>
    </location>
</feature>
<proteinExistence type="predicted"/>
<comment type="caution">
    <text evidence="2">The sequence shown here is derived from an EMBL/GenBank/DDBJ whole genome shotgun (WGS) entry which is preliminary data.</text>
</comment>
<organism evidence="2 3">
    <name type="scientific">Stephania cephalantha</name>
    <dbReference type="NCBI Taxonomy" id="152367"/>
    <lineage>
        <taxon>Eukaryota</taxon>
        <taxon>Viridiplantae</taxon>
        <taxon>Streptophyta</taxon>
        <taxon>Embryophyta</taxon>
        <taxon>Tracheophyta</taxon>
        <taxon>Spermatophyta</taxon>
        <taxon>Magnoliopsida</taxon>
        <taxon>Ranunculales</taxon>
        <taxon>Menispermaceae</taxon>
        <taxon>Menispermoideae</taxon>
        <taxon>Cissampelideae</taxon>
        <taxon>Stephania</taxon>
    </lineage>
</organism>
<feature type="compositionally biased region" description="Basic and acidic residues" evidence="1">
    <location>
        <begin position="68"/>
        <end position="81"/>
    </location>
</feature>
<name>A0AAP0NKR3_9MAGN</name>